<dbReference type="AlphaFoldDB" id="A0A495J0Q3"/>
<protein>
    <submittedName>
        <fullName evidence="2">Uncharacterized protein</fullName>
    </submittedName>
</protein>
<feature type="chain" id="PRO_5019816633" evidence="1">
    <location>
        <begin position="21"/>
        <end position="100"/>
    </location>
</feature>
<comment type="caution">
    <text evidence="2">The sequence shown here is derived from an EMBL/GenBank/DDBJ whole genome shotgun (WGS) entry which is preliminary data.</text>
</comment>
<dbReference type="RefSeq" id="WP_121198156.1">
    <property type="nucleotide sequence ID" value="NZ_RBKU01000001.1"/>
</dbReference>
<name>A0A495J0Q3_9SPHI</name>
<gene>
    <name evidence="2" type="ORF">BDD43_2751</name>
</gene>
<dbReference type="OrthoDB" id="1522859at2"/>
<sequence>MKKTLFILLFVLTGITSVSAQTKKNAYEDSVLCVVDGVKHRGVPKIDTNFIAEIMVYKDHDEALKQFGNEARNGVVIINTLSFEISEYQKRLSLFSNSYK</sequence>
<evidence type="ECO:0000313" key="3">
    <source>
        <dbReference type="Proteomes" id="UP000268007"/>
    </source>
</evidence>
<keyword evidence="1" id="KW-0732">Signal</keyword>
<dbReference type="EMBL" id="RBKU01000001">
    <property type="protein sequence ID" value="RKR82566.1"/>
    <property type="molecule type" value="Genomic_DNA"/>
</dbReference>
<evidence type="ECO:0000256" key="1">
    <source>
        <dbReference type="SAM" id="SignalP"/>
    </source>
</evidence>
<feature type="signal peptide" evidence="1">
    <location>
        <begin position="1"/>
        <end position="20"/>
    </location>
</feature>
<accession>A0A495J0Q3</accession>
<organism evidence="2 3">
    <name type="scientific">Mucilaginibacter gracilis</name>
    <dbReference type="NCBI Taxonomy" id="423350"/>
    <lineage>
        <taxon>Bacteria</taxon>
        <taxon>Pseudomonadati</taxon>
        <taxon>Bacteroidota</taxon>
        <taxon>Sphingobacteriia</taxon>
        <taxon>Sphingobacteriales</taxon>
        <taxon>Sphingobacteriaceae</taxon>
        <taxon>Mucilaginibacter</taxon>
    </lineage>
</organism>
<reference evidence="2 3" key="1">
    <citation type="submission" date="2018-10" db="EMBL/GenBank/DDBJ databases">
        <title>Genomic Encyclopedia of Archaeal and Bacterial Type Strains, Phase II (KMG-II): from individual species to whole genera.</title>
        <authorList>
            <person name="Goeker M."/>
        </authorList>
    </citation>
    <scope>NUCLEOTIDE SEQUENCE [LARGE SCALE GENOMIC DNA]</scope>
    <source>
        <strain evidence="2 3">DSM 18602</strain>
    </source>
</reference>
<evidence type="ECO:0000313" key="2">
    <source>
        <dbReference type="EMBL" id="RKR82566.1"/>
    </source>
</evidence>
<keyword evidence="3" id="KW-1185">Reference proteome</keyword>
<proteinExistence type="predicted"/>
<dbReference type="Proteomes" id="UP000268007">
    <property type="component" value="Unassembled WGS sequence"/>
</dbReference>